<feature type="region of interest" description="Disordered" evidence="1">
    <location>
        <begin position="1"/>
        <end position="259"/>
    </location>
</feature>
<sequence length="259" mass="28622">AGHPLRGRRRGRRRPPDAARPAAAAALRARRRLRGGQRRERRRRHRHHPADGRRAAVAGSRRDHARQPHLPPSRGLVLPGLRAANSASGQLPARPAGAGDLRRRARRCAAGHRQPDRQPVHGQRDAGLRRSRPGARGGRRGRSRPGRHARRGDQREGGPRLAPRRTGHGRGGDPHARSDGRCAGAPRRHRLRHRRGDDRRARRRDRRQAGAVDRGDAHPHADALRALGGGSLAQRGADPHRRAAPRRLDRVGAAACRRL</sequence>
<feature type="compositionally biased region" description="Basic and acidic residues" evidence="1">
    <location>
        <begin position="213"/>
        <end position="223"/>
    </location>
</feature>
<organism evidence="2">
    <name type="scientific">uncultured Solirubrobacteraceae bacterium</name>
    <dbReference type="NCBI Taxonomy" id="1162706"/>
    <lineage>
        <taxon>Bacteria</taxon>
        <taxon>Bacillati</taxon>
        <taxon>Actinomycetota</taxon>
        <taxon>Thermoleophilia</taxon>
        <taxon>Solirubrobacterales</taxon>
        <taxon>Solirubrobacteraceae</taxon>
        <taxon>environmental samples</taxon>
    </lineage>
</organism>
<feature type="compositionally biased region" description="Basic and acidic residues" evidence="1">
    <location>
        <begin position="237"/>
        <end position="250"/>
    </location>
</feature>
<dbReference type="AlphaFoldDB" id="A0A6J4SJT0"/>
<dbReference type="EMBL" id="CADCVJ010000225">
    <property type="protein sequence ID" value="CAA9493613.1"/>
    <property type="molecule type" value="Genomic_DNA"/>
</dbReference>
<feature type="compositionally biased region" description="Basic and acidic residues" evidence="1">
    <location>
        <begin position="49"/>
        <end position="66"/>
    </location>
</feature>
<feature type="compositionally biased region" description="Basic residues" evidence="1">
    <location>
        <begin position="129"/>
        <end position="150"/>
    </location>
</feature>
<evidence type="ECO:0000256" key="1">
    <source>
        <dbReference type="SAM" id="MobiDB-lite"/>
    </source>
</evidence>
<reference evidence="2" key="1">
    <citation type="submission" date="2020-02" db="EMBL/GenBank/DDBJ databases">
        <authorList>
            <person name="Meier V. D."/>
        </authorList>
    </citation>
    <scope>NUCLEOTIDE SEQUENCE</scope>
    <source>
        <strain evidence="2">AVDCRST_MAG38</strain>
    </source>
</reference>
<feature type="non-terminal residue" evidence="2">
    <location>
        <position position="259"/>
    </location>
</feature>
<feature type="compositionally biased region" description="Basic residues" evidence="1">
    <location>
        <begin position="1"/>
        <end position="13"/>
    </location>
</feature>
<name>A0A6J4SJT0_9ACTN</name>
<protein>
    <submittedName>
        <fullName evidence="2">Uncharacterized protein YmdB</fullName>
    </submittedName>
</protein>
<accession>A0A6J4SJT0</accession>
<feature type="compositionally biased region" description="Basic and acidic residues" evidence="1">
    <location>
        <begin position="170"/>
        <end position="180"/>
    </location>
</feature>
<evidence type="ECO:0000313" key="2">
    <source>
        <dbReference type="EMBL" id="CAA9493613.1"/>
    </source>
</evidence>
<feature type="compositionally biased region" description="Basic and acidic residues" evidence="1">
    <location>
        <begin position="113"/>
        <end position="128"/>
    </location>
</feature>
<feature type="non-terminal residue" evidence="2">
    <location>
        <position position="1"/>
    </location>
</feature>
<gene>
    <name evidence="2" type="ORF">AVDCRST_MAG38-2735</name>
</gene>
<feature type="compositionally biased region" description="Basic residues" evidence="1">
    <location>
        <begin position="28"/>
        <end position="48"/>
    </location>
</feature>
<proteinExistence type="predicted"/>